<evidence type="ECO:0000313" key="10">
    <source>
        <dbReference type="EMBL" id="KAE9286309.1"/>
    </source>
</evidence>
<dbReference type="Proteomes" id="UP000488956">
    <property type="component" value="Unassembled WGS sequence"/>
</dbReference>
<evidence type="ECO:0000313" key="12">
    <source>
        <dbReference type="Proteomes" id="UP000433483"/>
    </source>
</evidence>
<dbReference type="EMBL" id="QXGD01002105">
    <property type="protein sequence ID" value="KAE9193591.1"/>
    <property type="molecule type" value="Genomic_DNA"/>
</dbReference>
<dbReference type="EMBL" id="QXFW01004145">
    <property type="protein sequence ID" value="KAE8967016.1"/>
    <property type="molecule type" value="Genomic_DNA"/>
</dbReference>
<dbReference type="Proteomes" id="UP000440367">
    <property type="component" value="Unassembled WGS sequence"/>
</dbReference>
<dbReference type="EMBL" id="QXFZ01002105">
    <property type="protein sequence ID" value="KAE9080706.1"/>
    <property type="molecule type" value="Genomic_DNA"/>
</dbReference>
<evidence type="ECO:0000313" key="3">
    <source>
        <dbReference type="EMBL" id="KAE8967016.1"/>
    </source>
</evidence>
<dbReference type="Proteomes" id="UP000460718">
    <property type="component" value="Unassembled WGS sequence"/>
</dbReference>
<evidence type="ECO:0000313" key="6">
    <source>
        <dbReference type="EMBL" id="KAE9104120.1"/>
    </source>
</evidence>
<keyword evidence="12" id="KW-1185">Reference proteome</keyword>
<evidence type="ECO:0000313" key="11">
    <source>
        <dbReference type="Proteomes" id="UP000429523"/>
    </source>
</evidence>
<dbReference type="InterPro" id="IPR013103">
    <property type="entry name" value="RVT_2"/>
</dbReference>
<reference evidence="11 12" key="1">
    <citation type="submission" date="2018-08" db="EMBL/GenBank/DDBJ databases">
        <title>Genomic investigation of the strawberry pathogen Phytophthora fragariae indicates pathogenicity is determined by transcriptional variation in three key races.</title>
        <authorList>
            <person name="Adams T.M."/>
            <person name="Armitage A.D."/>
            <person name="Sobczyk M.K."/>
            <person name="Bates H.J."/>
            <person name="Dunwell J.M."/>
            <person name="Nellist C.F."/>
            <person name="Harrison R.J."/>
        </authorList>
    </citation>
    <scope>NUCLEOTIDE SEQUENCE [LARGE SCALE GENOMIC DNA]</scope>
    <source>
        <strain evidence="10 13">A4</strain>
        <strain evidence="9 14">BC-1</strain>
        <strain evidence="8 18">BC-23</strain>
        <strain evidence="7 12">NOV-27</strain>
        <strain evidence="6 15">NOV-5</strain>
        <strain evidence="4 16">NOV-71</strain>
        <strain evidence="2 11">NOV-9</strain>
        <strain evidence="5 19">ONT-3</strain>
        <strain evidence="3 17">SCRP245</strain>
    </source>
</reference>
<evidence type="ECO:0000313" key="4">
    <source>
        <dbReference type="EMBL" id="KAE9080706.1"/>
    </source>
</evidence>
<dbReference type="EMBL" id="QXGA01002088">
    <property type="protein sequence ID" value="KAE9104120.1"/>
    <property type="molecule type" value="Genomic_DNA"/>
</dbReference>
<organism evidence="4 16">
    <name type="scientific">Phytophthora fragariae</name>
    <dbReference type="NCBI Taxonomy" id="53985"/>
    <lineage>
        <taxon>Eukaryota</taxon>
        <taxon>Sar</taxon>
        <taxon>Stramenopiles</taxon>
        <taxon>Oomycota</taxon>
        <taxon>Peronosporomycetes</taxon>
        <taxon>Peronosporales</taxon>
        <taxon>Peronosporaceae</taxon>
        <taxon>Phytophthora</taxon>
    </lineage>
</organism>
<dbReference type="Proteomes" id="UP000476176">
    <property type="component" value="Unassembled WGS sequence"/>
</dbReference>
<dbReference type="Proteomes" id="UP000429523">
    <property type="component" value="Unassembled WGS sequence"/>
</dbReference>
<dbReference type="EMBL" id="QXGB01002109">
    <property type="protein sequence ID" value="KAE9181474.1"/>
    <property type="molecule type" value="Genomic_DNA"/>
</dbReference>
<name>A0A6A3QQA3_9STRA</name>
<dbReference type="Proteomes" id="UP000433483">
    <property type="component" value="Unassembled WGS sequence"/>
</dbReference>
<dbReference type="EMBL" id="QXGF01001958">
    <property type="protein sequence ID" value="KAE8926862.1"/>
    <property type="molecule type" value="Genomic_DNA"/>
</dbReference>
<dbReference type="EMBL" id="QXFX01002079">
    <property type="protein sequence ID" value="KAE9080982.1"/>
    <property type="molecule type" value="Genomic_DNA"/>
</dbReference>
<evidence type="ECO:0000259" key="1">
    <source>
        <dbReference type="Pfam" id="PF07727"/>
    </source>
</evidence>
<proteinExistence type="predicted"/>
<evidence type="ECO:0000313" key="14">
    <source>
        <dbReference type="Proteomes" id="UP000440367"/>
    </source>
</evidence>
<evidence type="ECO:0000313" key="2">
    <source>
        <dbReference type="EMBL" id="KAE8926862.1"/>
    </source>
</evidence>
<evidence type="ECO:0000313" key="7">
    <source>
        <dbReference type="EMBL" id="KAE9181474.1"/>
    </source>
</evidence>
<accession>A0A6A3QQA3</accession>
<dbReference type="Proteomes" id="UP000441208">
    <property type="component" value="Unassembled WGS sequence"/>
</dbReference>
<feature type="domain" description="Reverse transcriptase Ty1/copia-type" evidence="1">
    <location>
        <begin position="37"/>
        <end position="86"/>
    </location>
</feature>
<evidence type="ECO:0000313" key="9">
    <source>
        <dbReference type="EMBL" id="KAE9193591.1"/>
    </source>
</evidence>
<evidence type="ECO:0000313" key="17">
    <source>
        <dbReference type="Proteomes" id="UP000460718"/>
    </source>
</evidence>
<comment type="caution">
    <text evidence="4">The sequence shown here is derived from an EMBL/GenBank/DDBJ whole genome shotgun (WGS) entry which is preliminary data.</text>
</comment>
<evidence type="ECO:0000313" key="18">
    <source>
        <dbReference type="Proteomes" id="UP000476176"/>
    </source>
</evidence>
<evidence type="ECO:0000313" key="13">
    <source>
        <dbReference type="Proteomes" id="UP000437068"/>
    </source>
</evidence>
<evidence type="ECO:0000313" key="15">
    <source>
        <dbReference type="Proteomes" id="UP000440732"/>
    </source>
</evidence>
<evidence type="ECO:0000313" key="5">
    <source>
        <dbReference type="EMBL" id="KAE9080982.1"/>
    </source>
</evidence>
<evidence type="ECO:0000313" key="19">
    <source>
        <dbReference type="Proteomes" id="UP000488956"/>
    </source>
</evidence>
<dbReference type="Pfam" id="PF07727">
    <property type="entry name" value="RVT_2"/>
    <property type="match status" value="1"/>
</dbReference>
<dbReference type="Proteomes" id="UP000440732">
    <property type="component" value="Unassembled WGS sequence"/>
</dbReference>
<dbReference type="EMBL" id="QXGC01002062">
    <property type="protein sequence ID" value="KAE9191420.1"/>
    <property type="molecule type" value="Genomic_DNA"/>
</dbReference>
<evidence type="ECO:0000313" key="8">
    <source>
        <dbReference type="EMBL" id="KAE9191420.1"/>
    </source>
</evidence>
<dbReference type="EMBL" id="QXGE01001969">
    <property type="protein sequence ID" value="KAE9286309.1"/>
    <property type="molecule type" value="Genomic_DNA"/>
</dbReference>
<evidence type="ECO:0000313" key="16">
    <source>
        <dbReference type="Proteomes" id="UP000441208"/>
    </source>
</evidence>
<dbReference type="AlphaFoldDB" id="A0A6A3QQA3"/>
<protein>
    <recommendedName>
        <fullName evidence="1">Reverse transcriptase Ty1/copia-type domain-containing protein</fullName>
    </recommendedName>
</protein>
<sequence length="87" mass="9856">MAATEEVPKTNAEATTRQDQYELKKAIASGLESLIANKTWKLVPKPAHQRPIGCRWVFALKRDEKGQVVRYKARLVAKGYSHRHGIN</sequence>
<dbReference type="OrthoDB" id="95475at2759"/>
<dbReference type="Proteomes" id="UP000437068">
    <property type="component" value="Unassembled WGS sequence"/>
</dbReference>
<gene>
    <name evidence="10" type="ORF">PF001_g21502</name>
    <name evidence="9" type="ORF">PF002_g23863</name>
    <name evidence="8" type="ORF">PF004_g21606</name>
    <name evidence="7" type="ORF">PF005_g22872</name>
    <name evidence="6" type="ORF">PF006_g21991</name>
    <name evidence="4" type="ORF">PF007_g22937</name>
    <name evidence="2" type="ORF">PF009_g22958</name>
    <name evidence="5" type="ORF">PF010_g22173</name>
    <name evidence="3" type="ORF">PF011_g27718</name>
</gene>